<dbReference type="AlphaFoldDB" id="A0A8J6GUA0"/>
<evidence type="ECO:0000313" key="3">
    <source>
        <dbReference type="Proteomes" id="UP000710432"/>
    </source>
</evidence>
<evidence type="ECO:0000313" key="2">
    <source>
        <dbReference type="EMBL" id="KAH0516632.1"/>
    </source>
</evidence>
<proteinExistence type="predicted"/>
<evidence type="ECO:0000256" key="1">
    <source>
        <dbReference type="SAM" id="MobiDB-lite"/>
    </source>
</evidence>
<dbReference type="PANTHER" id="PTHR14739">
    <property type="entry name" value="MICROTUBULE-ASSOCIATED PROTEIN 9"/>
    <property type="match status" value="1"/>
</dbReference>
<protein>
    <submittedName>
        <fullName evidence="2">Microtubule-associated protein 9</fullName>
    </submittedName>
</protein>
<dbReference type="GO" id="GO:0008017">
    <property type="term" value="F:microtubule binding"/>
    <property type="evidence" value="ECO:0007669"/>
    <property type="project" value="TreeGrafter"/>
</dbReference>
<comment type="caution">
    <text evidence="2">The sequence shown here is derived from an EMBL/GenBank/DDBJ whole genome shotgun (WGS) entry which is preliminary data.</text>
</comment>
<dbReference type="PANTHER" id="PTHR14739:SF9">
    <property type="entry name" value="MICROTUBULE-ASSOCIATED PROTEIN 9"/>
    <property type="match status" value="1"/>
</dbReference>
<dbReference type="GO" id="GO:1902412">
    <property type="term" value="P:regulation of mitotic cytokinesis"/>
    <property type="evidence" value="ECO:0007669"/>
    <property type="project" value="TreeGrafter"/>
</dbReference>
<gene>
    <name evidence="2" type="ORF">LTLLF_209500</name>
</gene>
<dbReference type="GO" id="GO:0000281">
    <property type="term" value="P:mitotic cytokinesis"/>
    <property type="evidence" value="ECO:0007669"/>
    <property type="project" value="InterPro"/>
</dbReference>
<dbReference type="GO" id="GO:0000235">
    <property type="term" value="C:astral microtubule"/>
    <property type="evidence" value="ECO:0007669"/>
    <property type="project" value="TreeGrafter"/>
</dbReference>
<feature type="compositionally biased region" description="Basic and acidic residues" evidence="1">
    <location>
        <begin position="97"/>
        <end position="107"/>
    </location>
</feature>
<dbReference type="Proteomes" id="UP000710432">
    <property type="component" value="Unassembled WGS sequence"/>
</dbReference>
<accession>A0A8J6GUA0</accession>
<name>A0A8J6GUA0_MICOH</name>
<dbReference type="InterPro" id="IPR026106">
    <property type="entry name" value="MAP9"/>
</dbReference>
<feature type="region of interest" description="Disordered" evidence="1">
    <location>
        <begin position="97"/>
        <end position="165"/>
    </location>
</feature>
<dbReference type="EMBL" id="JAATJU010019472">
    <property type="protein sequence ID" value="KAH0516632.1"/>
    <property type="molecule type" value="Genomic_DNA"/>
</dbReference>
<reference evidence="2" key="1">
    <citation type="submission" date="2020-03" db="EMBL/GenBank/DDBJ databases">
        <title>Studies in the Genomics of Life Span.</title>
        <authorList>
            <person name="Glass D."/>
        </authorList>
    </citation>
    <scope>NUCLEOTIDE SEQUENCE</scope>
    <source>
        <strain evidence="2">LTLLF</strain>
        <tissue evidence="2">Muscle</tissue>
    </source>
</reference>
<feature type="compositionally biased region" description="Polar residues" evidence="1">
    <location>
        <begin position="124"/>
        <end position="134"/>
    </location>
</feature>
<dbReference type="GO" id="GO:0090307">
    <property type="term" value="P:mitotic spindle assembly"/>
    <property type="evidence" value="ECO:0007669"/>
    <property type="project" value="TreeGrafter"/>
</dbReference>
<sequence>MSDEIFSTTLAYTKSPKATKRTSFQDELIRAITARSARQRSSEYSDDFDSDEIVSLGEFSDTSTDESLVRKKVNDFHLSDDEEKNSPRLSFLKTKNVKSDVCREQELSLHSGGASPEAHDDIARNSSSKSQNDAQEGGEEINAIKPKPRVLSKRSPSPVWEKDLLTGRGAERHQYQAQGCLVLSHPEHISFRADRFDFTCGSSG</sequence>
<organism evidence="2 3">
    <name type="scientific">Microtus ochrogaster</name>
    <name type="common">Prairie vole</name>
    <dbReference type="NCBI Taxonomy" id="79684"/>
    <lineage>
        <taxon>Eukaryota</taxon>
        <taxon>Metazoa</taxon>
        <taxon>Chordata</taxon>
        <taxon>Craniata</taxon>
        <taxon>Vertebrata</taxon>
        <taxon>Euteleostomi</taxon>
        <taxon>Mammalia</taxon>
        <taxon>Eutheria</taxon>
        <taxon>Euarchontoglires</taxon>
        <taxon>Glires</taxon>
        <taxon>Rodentia</taxon>
        <taxon>Myomorpha</taxon>
        <taxon>Muroidea</taxon>
        <taxon>Cricetidae</taxon>
        <taxon>Arvicolinae</taxon>
        <taxon>Microtus</taxon>
    </lineage>
</organism>